<dbReference type="SMART" id="SM00555">
    <property type="entry name" value="GIT"/>
    <property type="match status" value="2"/>
</dbReference>
<feature type="region of interest" description="Disordered" evidence="2">
    <location>
        <begin position="741"/>
        <end position="760"/>
    </location>
</feature>
<reference evidence="4 5" key="1">
    <citation type="submission" date="2024-01" db="EMBL/GenBank/DDBJ databases">
        <authorList>
            <consortium name="Genoscope - CEA"/>
            <person name="William W."/>
        </authorList>
    </citation>
    <scope>NUCLEOTIDE SEQUENCE [LARGE SCALE GENOMIC DNA]</scope>
    <source>
        <strain evidence="4 5">29B2s-10</strain>
    </source>
</reference>
<feature type="region of interest" description="Disordered" evidence="2">
    <location>
        <begin position="114"/>
        <end position="355"/>
    </location>
</feature>
<feature type="region of interest" description="Disordered" evidence="2">
    <location>
        <begin position="65"/>
        <end position="98"/>
    </location>
</feature>
<evidence type="ECO:0000256" key="1">
    <source>
        <dbReference type="ARBA" id="ARBA00022737"/>
    </source>
</evidence>
<feature type="compositionally biased region" description="Polar residues" evidence="2">
    <location>
        <begin position="706"/>
        <end position="721"/>
    </location>
</feature>
<feature type="compositionally biased region" description="Basic and acidic residues" evidence="2">
    <location>
        <begin position="696"/>
        <end position="705"/>
    </location>
</feature>
<dbReference type="Gene3D" id="1.20.120.330">
    <property type="entry name" value="Nucleotidyltransferases domain 2"/>
    <property type="match status" value="1"/>
</dbReference>
<feature type="compositionally biased region" description="Low complexity" evidence="2">
    <location>
        <begin position="1099"/>
        <end position="1109"/>
    </location>
</feature>
<feature type="domain" description="GIT Spa2 homology (SHD)" evidence="3">
    <location>
        <begin position="37"/>
        <end position="67"/>
    </location>
</feature>
<feature type="compositionally biased region" description="Polar residues" evidence="2">
    <location>
        <begin position="857"/>
        <end position="869"/>
    </location>
</feature>
<feature type="region of interest" description="Disordered" evidence="2">
    <location>
        <begin position="696"/>
        <end position="725"/>
    </location>
</feature>
<feature type="compositionally biased region" description="Polar residues" evidence="2">
    <location>
        <begin position="1139"/>
        <end position="1152"/>
    </location>
</feature>
<accession>A0ABP0EGN8</accession>
<feature type="compositionally biased region" description="Basic and acidic residues" evidence="2">
    <location>
        <begin position="339"/>
        <end position="355"/>
    </location>
</feature>
<dbReference type="InterPro" id="IPR039892">
    <property type="entry name" value="Spa2/Sph1"/>
</dbReference>
<feature type="compositionally biased region" description="Basic and acidic residues" evidence="2">
    <location>
        <begin position="894"/>
        <end position="908"/>
    </location>
</feature>
<feature type="compositionally biased region" description="Polar residues" evidence="2">
    <location>
        <begin position="117"/>
        <end position="129"/>
    </location>
</feature>
<dbReference type="Pfam" id="PF12205">
    <property type="entry name" value="GIT1_C"/>
    <property type="match status" value="1"/>
</dbReference>
<evidence type="ECO:0000313" key="4">
    <source>
        <dbReference type="EMBL" id="CAK7912290.1"/>
    </source>
</evidence>
<feature type="compositionally biased region" description="Acidic residues" evidence="2">
    <location>
        <begin position="279"/>
        <end position="290"/>
    </location>
</feature>
<keyword evidence="5" id="KW-1185">Reference proteome</keyword>
<dbReference type="EMBL" id="OZ004258">
    <property type="protein sequence ID" value="CAK7912290.1"/>
    <property type="molecule type" value="Genomic_DNA"/>
</dbReference>
<feature type="region of interest" description="Disordered" evidence="2">
    <location>
        <begin position="793"/>
        <end position="942"/>
    </location>
</feature>
<name>A0ABP0EGN8_9ASCO</name>
<feature type="compositionally biased region" description="Basic and acidic residues" evidence="2">
    <location>
        <begin position="314"/>
        <end position="329"/>
    </location>
</feature>
<organism evidence="4 5">
    <name type="scientific">[Candida] anglica</name>
    <dbReference type="NCBI Taxonomy" id="148631"/>
    <lineage>
        <taxon>Eukaryota</taxon>
        <taxon>Fungi</taxon>
        <taxon>Dikarya</taxon>
        <taxon>Ascomycota</taxon>
        <taxon>Saccharomycotina</taxon>
        <taxon>Pichiomycetes</taxon>
        <taxon>Debaryomycetaceae</taxon>
        <taxon>Kurtzmaniella</taxon>
    </lineage>
</organism>
<feature type="compositionally biased region" description="Acidic residues" evidence="2">
    <location>
        <begin position="1156"/>
        <end position="1176"/>
    </location>
</feature>
<feature type="compositionally biased region" description="Basic and acidic residues" evidence="2">
    <location>
        <begin position="965"/>
        <end position="984"/>
    </location>
</feature>
<feature type="domain" description="GIT Spa2 homology (SHD)" evidence="3">
    <location>
        <begin position="87"/>
        <end position="117"/>
    </location>
</feature>
<feature type="compositionally biased region" description="Low complexity" evidence="2">
    <location>
        <begin position="195"/>
        <end position="226"/>
    </location>
</feature>
<feature type="compositionally biased region" description="Basic and acidic residues" evidence="2">
    <location>
        <begin position="1084"/>
        <end position="1098"/>
    </location>
</feature>
<dbReference type="InterPro" id="IPR022018">
    <property type="entry name" value="GIT1_C"/>
</dbReference>
<dbReference type="PANTHER" id="PTHR21601:SF0">
    <property type="entry name" value="PROTEIN SPA2-RELATED"/>
    <property type="match status" value="1"/>
</dbReference>
<dbReference type="PANTHER" id="PTHR21601">
    <property type="entry name" value="SPA2 PROTEIN"/>
    <property type="match status" value="1"/>
</dbReference>
<keyword evidence="1" id="KW-0677">Repeat</keyword>
<feature type="compositionally biased region" description="Low complexity" evidence="2">
    <location>
        <begin position="798"/>
        <end position="813"/>
    </location>
</feature>
<feature type="region of interest" description="Disordered" evidence="2">
    <location>
        <begin position="1029"/>
        <end position="1184"/>
    </location>
</feature>
<feature type="compositionally biased region" description="Polar residues" evidence="2">
    <location>
        <begin position="879"/>
        <end position="892"/>
    </location>
</feature>
<feature type="compositionally biased region" description="Basic and acidic residues" evidence="2">
    <location>
        <begin position="843"/>
        <end position="856"/>
    </location>
</feature>
<protein>
    <recommendedName>
        <fullName evidence="3">GIT Spa2 homology (SHD) domain-containing protein</fullName>
    </recommendedName>
</protein>
<proteinExistence type="predicted"/>
<evidence type="ECO:0000313" key="5">
    <source>
        <dbReference type="Proteomes" id="UP001497600"/>
    </source>
</evidence>
<dbReference type="Pfam" id="PF08518">
    <property type="entry name" value="GIT_SHD"/>
    <property type="match status" value="2"/>
</dbReference>
<feature type="compositionally biased region" description="Polar residues" evidence="2">
    <location>
        <begin position="296"/>
        <end position="312"/>
    </location>
</feature>
<feature type="region of interest" description="Disordered" evidence="2">
    <location>
        <begin position="954"/>
        <end position="988"/>
    </location>
</feature>
<gene>
    <name evidence="4" type="ORF">CAAN4_F06304</name>
</gene>
<dbReference type="Proteomes" id="UP001497600">
    <property type="component" value="Chromosome F"/>
</dbReference>
<dbReference type="InterPro" id="IPR013724">
    <property type="entry name" value="GIT_SHD"/>
</dbReference>
<evidence type="ECO:0000256" key="2">
    <source>
        <dbReference type="SAM" id="MobiDB-lite"/>
    </source>
</evidence>
<sequence length="1355" mass="150805">MNEKDLVHHHRVLKQFLEISDDSSSKTKTNSSRAARAREKLLKLSGAQFRELSTDVYDELRRRIDESRGEPDFLLPKSSFHPKRNQARQKLSSLPQSRFKDLVSDISYEIERRQLHIPTQSPEQPQRGSNGNGEGVVQQQLPPYEESDSRKSIPISNHSKEFNPSHRQQHSQSSHSQQLNVNHSPQSEKHPPSSNQPLQHQRQLSQQSSNSKFQQQQPQPAIGVQSKTVIPSKANLTWSSDEEDEAGEIAAEAEEHSGFGGDKFIQEPQPEQKSREIEESWVPENEDEDVNGNGFVRQSQNSKISGNSLRKSNVSHEENLKNLRDESTKLESQIQDLRSQLEDVSKERDQSEQKYRLLQDDYQTTISENKRLSKEIEDFEEEKAQWAADKSTFVQKISDLEAHAASVHDYDSLKSSVGALRLENQSLKNSTAKDRSIIPNRTTSRDIQTPDKELPTSLKLAPPAHAVAEESKSISRNGNTKQGIERFLDQLANIEVPNKRGDQSVLELKKDVAKWQKMYEDVRAGQISNDLSQKIMSQNELKPFISPSGLIPFESVSNLIASVETLLGYLKNDTFDADSLFEKISKISILANSIAAQGDDHSLNSNENSILLREATSFALTATRYYAVYSNILPKIIVERSLGEICFSVCDLISIYKLSTGKGSSNGETKSLTPSTSYISEANSGVRPLRMTTKLRETSPIRDIKSSTPIKQIPSPTNSSVPLVVDTSKKINNPVVERSIPDLSTVQKSPSPSSPVSKNIGNLASKFEKVNEDSVAKSTPPKSIGSGVAYLTNRLNNSDSSPISPSRTTPTKSKNIFDKVRQFESPNDEDSSKYSPKRLSAGRLEKSILNDHKSKEVTPSSNGSIISQESKPDTEDLNKSSGSIKRSKSLFQSIKDKLTAAEEDKTIDSVDEEGKEEPELVEKEINTAPVDPNSSIASNKSEKGFFQSIRDKITPHEEPLTEEEKEVKSVVVPKKESEAPKTEPEAVPQTKVVVPGAVPTATPVAVTQTKAVVVPEAVPTAAPVSVSLPNAETSTASTRGINGSQPVQKDDDQTPFMNVSKHKVNVVSISDPKVKEHEEEEVEDAHRPSILDRSKSTDSKSSFHSTVSTQEQETYQPREVRAAPPPPPAALAAKKPVSKNVSYSNNVQTFTPNRDETEEEDEEDDEDDEEEDEEENEARQRQEYRKSMAAATFNVDLFDIEDPDNTLTQVLLYLEHQTVQVISTIQSLLSAIKKPDSTRNDLCQKARAITEVISQMTEATNTSMNQTRNAQLKEHGSWVVRSLEDCNHRMNILCKPSGDKALQDFADKNFKQRLAGISFDIAKCTKELVKSVEEASLKEDIANLDARLSHDEDLT</sequence>
<evidence type="ECO:0000259" key="3">
    <source>
        <dbReference type="SMART" id="SM00555"/>
    </source>
</evidence>
<feature type="region of interest" description="Disordered" evidence="2">
    <location>
        <begin position="431"/>
        <end position="457"/>
    </location>
</feature>
<feature type="compositionally biased region" description="Polar residues" evidence="2">
    <location>
        <begin position="1030"/>
        <end position="1047"/>
    </location>
</feature>